<feature type="compositionally biased region" description="Acidic residues" evidence="1">
    <location>
        <begin position="36"/>
        <end position="66"/>
    </location>
</feature>
<dbReference type="InterPro" id="IPR021842">
    <property type="entry name" value="DUF3435"/>
</dbReference>
<evidence type="ECO:0000313" key="2">
    <source>
        <dbReference type="EMBL" id="KAF2179944.1"/>
    </source>
</evidence>
<dbReference type="Pfam" id="PF11917">
    <property type="entry name" value="DUF3435"/>
    <property type="match status" value="1"/>
</dbReference>
<dbReference type="Proteomes" id="UP000800200">
    <property type="component" value="Unassembled WGS sequence"/>
</dbReference>
<keyword evidence="3" id="KW-1185">Reference proteome</keyword>
<evidence type="ECO:0008006" key="4">
    <source>
        <dbReference type="Google" id="ProtNLM"/>
    </source>
</evidence>
<gene>
    <name evidence="2" type="ORF">K469DRAFT_715808</name>
</gene>
<proteinExistence type="predicted"/>
<dbReference type="PANTHER" id="PTHR37535">
    <property type="entry name" value="FLUG DOMAIN PROTEIN"/>
    <property type="match status" value="1"/>
</dbReference>
<sequence length="783" mass="90575">MPSRTRKRQDPDSSSESDFELDKSCFSLASHTESSSDTEVEEELSGDTEVEEELNSDTEVEEDADSEGNLLRQRMAFHKSQGRAKSKRGEWAEKLVAREFREWGKFCSKLKLDPSDTLRRCEADKFKTYLEWRVENSRIKKESTIKAYWRRILCSFIDVTGHSMDNGAELDIQDWIPTYLTVKYGLDTSEKEKHAMYVQDLYVILSAHWTMDAKPRHGRFRVQMDTILLLCGATSTRPQALIESSSAKGSNKALSYEHIDILRVRDKENRNRTTTIARVSLVHIKTSGGKGRRKRFIFHLESIPAFCIVSRLVSHAIADDAFRRHYTSPEEIFTLEIPAHKPSLKVRFKQEILNQPIFRDIEKMASGSEVSDTKALPYSKCRDHFVWLGRVAGFEQPLELYQLRRASGRKMNSVLPPEERNQTMGHHGDTYQQFYLPDLIERDFQSIYFGTPSQDELIQHAARMGISRDERAPTGLTDEQKLEFKLELDRHPKILRLRAKREQYKQKIRSQGYHPIDAAKGTKLYDCYDEAKRKLHSLTNVLRKRKEDQAVLDFHDAIDDYDIERQLNGNVRADLPTRSTVQYEFRERAVIAKLLSQPLNELEEEQAMKLRMKFIRNLVKYCTRQESRLDGTPREAIGVRLLSEGGQCVIGLKRVASDTDVGAHQQAKRPRKEICLDSPIQEGPNQTRSLDQTKEEDVEIISSVPMTFTDPVCLLCIREGRIRRFKKKDSLGKHVNNHKAEGAFKQGFFCWDPSCSEWIEGEGHFKNHAALKHGVRHPVQRYY</sequence>
<feature type="region of interest" description="Disordered" evidence="1">
    <location>
        <begin position="660"/>
        <end position="693"/>
    </location>
</feature>
<dbReference type="EMBL" id="ML994661">
    <property type="protein sequence ID" value="KAF2179944.1"/>
    <property type="molecule type" value="Genomic_DNA"/>
</dbReference>
<dbReference type="PANTHER" id="PTHR37535:SF4">
    <property type="entry name" value="FLUG DOMAIN-CONTAINING PROTEIN"/>
    <property type="match status" value="1"/>
</dbReference>
<organism evidence="2 3">
    <name type="scientific">Zopfia rhizophila CBS 207.26</name>
    <dbReference type="NCBI Taxonomy" id="1314779"/>
    <lineage>
        <taxon>Eukaryota</taxon>
        <taxon>Fungi</taxon>
        <taxon>Dikarya</taxon>
        <taxon>Ascomycota</taxon>
        <taxon>Pezizomycotina</taxon>
        <taxon>Dothideomycetes</taxon>
        <taxon>Dothideomycetes incertae sedis</taxon>
        <taxon>Zopfiaceae</taxon>
        <taxon>Zopfia</taxon>
    </lineage>
</organism>
<accession>A0A6A6DKA0</accession>
<dbReference type="AlphaFoldDB" id="A0A6A6DKA0"/>
<dbReference type="OrthoDB" id="5426797at2759"/>
<feature type="region of interest" description="Disordered" evidence="1">
    <location>
        <begin position="1"/>
        <end position="68"/>
    </location>
</feature>
<evidence type="ECO:0000256" key="1">
    <source>
        <dbReference type="SAM" id="MobiDB-lite"/>
    </source>
</evidence>
<protein>
    <recommendedName>
        <fullName evidence="4">C2H2-type domain-containing protein</fullName>
    </recommendedName>
</protein>
<reference evidence="2" key="1">
    <citation type="journal article" date="2020" name="Stud. Mycol.">
        <title>101 Dothideomycetes genomes: a test case for predicting lifestyles and emergence of pathogens.</title>
        <authorList>
            <person name="Haridas S."/>
            <person name="Albert R."/>
            <person name="Binder M."/>
            <person name="Bloem J."/>
            <person name="Labutti K."/>
            <person name="Salamov A."/>
            <person name="Andreopoulos B."/>
            <person name="Baker S."/>
            <person name="Barry K."/>
            <person name="Bills G."/>
            <person name="Bluhm B."/>
            <person name="Cannon C."/>
            <person name="Castanera R."/>
            <person name="Culley D."/>
            <person name="Daum C."/>
            <person name="Ezra D."/>
            <person name="Gonzalez J."/>
            <person name="Henrissat B."/>
            <person name="Kuo A."/>
            <person name="Liang C."/>
            <person name="Lipzen A."/>
            <person name="Lutzoni F."/>
            <person name="Magnuson J."/>
            <person name="Mondo S."/>
            <person name="Nolan M."/>
            <person name="Ohm R."/>
            <person name="Pangilinan J."/>
            <person name="Park H.-J."/>
            <person name="Ramirez L."/>
            <person name="Alfaro M."/>
            <person name="Sun H."/>
            <person name="Tritt A."/>
            <person name="Yoshinaga Y."/>
            <person name="Zwiers L.-H."/>
            <person name="Turgeon B."/>
            <person name="Goodwin S."/>
            <person name="Spatafora J."/>
            <person name="Crous P."/>
            <person name="Grigoriev I."/>
        </authorList>
    </citation>
    <scope>NUCLEOTIDE SEQUENCE</scope>
    <source>
        <strain evidence="2">CBS 207.26</strain>
    </source>
</reference>
<evidence type="ECO:0000313" key="3">
    <source>
        <dbReference type="Proteomes" id="UP000800200"/>
    </source>
</evidence>
<name>A0A6A6DKA0_9PEZI</name>